<sequence length="100" mass="11287">MVEGRRSMMMSHSTKQHVPRHPLTLPPPVIWVARKTPTHAPSTIRSLWSSIPHPHDHGKRLLDPGVEPLVELDFSSRLGIRILNWLDRPRTSPNPKSGGV</sequence>
<comment type="caution">
    <text evidence="2">The sequence shown here is derived from an EMBL/GenBank/DDBJ whole genome shotgun (WGS) entry which is preliminary data.</text>
</comment>
<dbReference type="AlphaFoldDB" id="A0A074RNG0"/>
<dbReference type="HOGENOM" id="CLU_2307640_0_0_1"/>
<evidence type="ECO:0000313" key="2">
    <source>
        <dbReference type="EMBL" id="KEP48616.1"/>
    </source>
</evidence>
<name>A0A074RNG0_9AGAM</name>
<proteinExistence type="predicted"/>
<dbReference type="Proteomes" id="UP000027456">
    <property type="component" value="Unassembled WGS sequence"/>
</dbReference>
<dbReference type="EMBL" id="AZST01000484">
    <property type="protein sequence ID" value="KEP48616.1"/>
    <property type="molecule type" value="Genomic_DNA"/>
</dbReference>
<evidence type="ECO:0000313" key="3">
    <source>
        <dbReference type="Proteomes" id="UP000027456"/>
    </source>
</evidence>
<accession>A0A074RNG0</accession>
<evidence type="ECO:0000256" key="1">
    <source>
        <dbReference type="SAM" id="MobiDB-lite"/>
    </source>
</evidence>
<gene>
    <name evidence="2" type="ORF">V565_120070</name>
</gene>
<protein>
    <submittedName>
        <fullName evidence="2">Uncharacterized protein</fullName>
    </submittedName>
</protein>
<feature type="region of interest" description="Disordered" evidence="1">
    <location>
        <begin position="1"/>
        <end position="24"/>
    </location>
</feature>
<keyword evidence="3" id="KW-1185">Reference proteome</keyword>
<organism evidence="2 3">
    <name type="scientific">Rhizoctonia solani 123E</name>
    <dbReference type="NCBI Taxonomy" id="1423351"/>
    <lineage>
        <taxon>Eukaryota</taxon>
        <taxon>Fungi</taxon>
        <taxon>Dikarya</taxon>
        <taxon>Basidiomycota</taxon>
        <taxon>Agaricomycotina</taxon>
        <taxon>Agaricomycetes</taxon>
        <taxon>Cantharellales</taxon>
        <taxon>Ceratobasidiaceae</taxon>
        <taxon>Rhizoctonia</taxon>
    </lineage>
</organism>
<reference evidence="2 3" key="1">
    <citation type="submission" date="2013-12" db="EMBL/GenBank/DDBJ databases">
        <authorList>
            <person name="Cubeta M."/>
            <person name="Pakala S."/>
            <person name="Fedorova N."/>
            <person name="Thomas E."/>
            <person name="Dean R."/>
            <person name="Jabaji S."/>
            <person name="Neate S."/>
            <person name="Toda T."/>
            <person name="Tavantzis S."/>
            <person name="Vilgalys R."/>
            <person name="Bharathan N."/>
            <person name="Pakala S."/>
            <person name="Losada L.S."/>
            <person name="Zafar N."/>
            <person name="Nierman W."/>
        </authorList>
    </citation>
    <scope>NUCLEOTIDE SEQUENCE [LARGE SCALE GENOMIC DNA]</scope>
    <source>
        <strain evidence="2 3">123E</strain>
    </source>
</reference>